<organism evidence="2 3">
    <name type="scientific">Candidatus Francisella endociliophora</name>
    <dbReference type="NCBI Taxonomy" id="653937"/>
    <lineage>
        <taxon>Bacteria</taxon>
        <taxon>Pseudomonadati</taxon>
        <taxon>Pseudomonadota</taxon>
        <taxon>Gammaproteobacteria</taxon>
        <taxon>Thiotrichales</taxon>
        <taxon>Francisellaceae</taxon>
        <taxon>Francisella</taxon>
    </lineage>
</organism>
<accession>A0A097EQ50</accession>
<evidence type="ECO:0000313" key="2">
    <source>
        <dbReference type="EMBL" id="AIT09698.1"/>
    </source>
</evidence>
<proteinExistence type="predicted"/>
<dbReference type="PROSITE" id="PS51257">
    <property type="entry name" value="PROKAR_LIPOPROTEIN"/>
    <property type="match status" value="1"/>
</dbReference>
<dbReference type="HOGENOM" id="CLU_1756133_0_0_6"/>
<dbReference type="EMBL" id="CP009574">
    <property type="protein sequence ID" value="AIT09698.1"/>
    <property type="molecule type" value="Genomic_DNA"/>
</dbReference>
<dbReference type="OrthoDB" id="5606134at2"/>
<sequence>MKLSKLILPISLLSVAILAGCTEDNNDLQGKLKKEGGPGTSTVTRSAVGINQEDISGFRNSDQDNPTQVTVTFSNTTVALNNGCELEFADSSQSGSITTKTTSSAPDESGAPFNSFLAGLQCGDAEILENPYTVDVKISFSAGGTNYSATTTLSAEGGA</sequence>
<keyword evidence="1" id="KW-0732">Signal</keyword>
<feature type="chain" id="PRO_5001930236" description="Lipoprotein" evidence="1">
    <location>
        <begin position="20"/>
        <end position="159"/>
    </location>
</feature>
<dbReference type="RefSeq" id="WP_040009853.1">
    <property type="nucleotide sequence ID" value="NZ_CP009574.1"/>
</dbReference>
<name>A0A097EQ50_9GAMM</name>
<dbReference type="Proteomes" id="UP000029672">
    <property type="component" value="Chromosome"/>
</dbReference>
<evidence type="ECO:0000256" key="1">
    <source>
        <dbReference type="SAM" id="SignalP"/>
    </source>
</evidence>
<dbReference type="KEGG" id="frf:LO80_06795"/>
<keyword evidence="3" id="KW-1185">Reference proteome</keyword>
<protein>
    <recommendedName>
        <fullName evidence="4">Lipoprotein</fullName>
    </recommendedName>
</protein>
<reference evidence="2 3" key="1">
    <citation type="submission" date="2014-10" db="EMBL/GenBank/DDBJ databases">
        <title>Whole genome sequence of Francisella endociliophora strain FSC1006, isolated from a laboratory culture of the marine ciliate Euplotes raikovi.</title>
        <authorList>
            <person name="Granberg M."/>
            <person name="Backman S."/>
            <person name="Lundmark E."/>
            <person name="Nilsson E."/>
            <person name="Karlsson E."/>
            <person name="Thelaus J."/>
            <person name="Ohrman C."/>
            <person name="Larkeryd A."/>
            <person name="Stenberg P."/>
        </authorList>
    </citation>
    <scope>NUCLEOTIDE SEQUENCE [LARGE SCALE GENOMIC DNA]</scope>
    <source>
        <strain evidence="2 3">FSC1006</strain>
    </source>
</reference>
<evidence type="ECO:0000313" key="3">
    <source>
        <dbReference type="Proteomes" id="UP000029672"/>
    </source>
</evidence>
<gene>
    <name evidence="2" type="ORF">LO80_06795</name>
</gene>
<dbReference type="AlphaFoldDB" id="A0A097EQ50"/>
<feature type="signal peptide" evidence="1">
    <location>
        <begin position="1"/>
        <end position="19"/>
    </location>
</feature>
<evidence type="ECO:0008006" key="4">
    <source>
        <dbReference type="Google" id="ProtNLM"/>
    </source>
</evidence>